<proteinExistence type="predicted"/>
<reference evidence="2" key="2">
    <citation type="submission" date="2025-08" db="UniProtKB">
        <authorList>
            <consortium name="RefSeq"/>
        </authorList>
    </citation>
    <scope>IDENTIFICATION</scope>
    <source>
        <tissue evidence="2">Leaf</tissue>
    </source>
</reference>
<reference evidence="1" key="1">
    <citation type="journal article" date="2013" name="Genome Biol.">
        <title>Reference genomes and transcriptomes of Nicotiana sylvestris and Nicotiana tomentosiformis.</title>
        <authorList>
            <person name="Sierro N."/>
            <person name="Battey J.N."/>
            <person name="Ouadi S."/>
            <person name="Bovet L."/>
            <person name="Goepfert S."/>
            <person name="Bakaher N."/>
            <person name="Peitsch M.C."/>
            <person name="Ivanov N.V."/>
        </authorList>
    </citation>
    <scope>NUCLEOTIDE SEQUENCE [LARGE SCALE GENOMIC DNA]</scope>
</reference>
<dbReference type="Proteomes" id="UP000189701">
    <property type="component" value="Unplaced"/>
</dbReference>
<organism evidence="1 2">
    <name type="scientific">Nicotiana sylvestris</name>
    <name type="common">Wood tobacco</name>
    <name type="synonym">South American tobacco</name>
    <dbReference type="NCBI Taxonomy" id="4096"/>
    <lineage>
        <taxon>Eukaryota</taxon>
        <taxon>Viridiplantae</taxon>
        <taxon>Streptophyta</taxon>
        <taxon>Embryophyta</taxon>
        <taxon>Tracheophyta</taxon>
        <taxon>Spermatophyta</taxon>
        <taxon>Magnoliopsida</taxon>
        <taxon>eudicotyledons</taxon>
        <taxon>Gunneridae</taxon>
        <taxon>Pentapetalae</taxon>
        <taxon>asterids</taxon>
        <taxon>lamiids</taxon>
        <taxon>Solanales</taxon>
        <taxon>Solanaceae</taxon>
        <taxon>Nicotianoideae</taxon>
        <taxon>Nicotianeae</taxon>
        <taxon>Nicotiana</taxon>
    </lineage>
</organism>
<evidence type="ECO:0000313" key="2">
    <source>
        <dbReference type="RefSeq" id="XP_009788788.1"/>
    </source>
</evidence>
<gene>
    <name evidence="2" type="primary">LOC104236543</name>
</gene>
<dbReference type="RefSeq" id="XP_009788788.1">
    <property type="nucleotide sequence ID" value="XM_009790486.1"/>
</dbReference>
<evidence type="ECO:0000313" key="1">
    <source>
        <dbReference type="Proteomes" id="UP000189701"/>
    </source>
</evidence>
<name>A0A1U7XD37_NICSY</name>
<keyword evidence="1" id="KW-1185">Reference proteome</keyword>
<protein>
    <submittedName>
        <fullName evidence="2">Uncharacterized protein LOC104236543</fullName>
    </submittedName>
</protein>
<sequence>MGSTKLGIFLVLLIF</sequence>
<accession>A0A1U7XD37</accession>